<dbReference type="EMBL" id="JAYMRS010000008">
    <property type="protein sequence ID" value="MFB8770060.1"/>
    <property type="molecule type" value="Genomic_DNA"/>
</dbReference>
<name>A0ABV5DZQ1_9ACTN</name>
<dbReference type="PANTHER" id="PTHR33169">
    <property type="entry name" value="PADR-FAMILY TRANSCRIPTIONAL REGULATOR"/>
    <property type="match status" value="1"/>
</dbReference>
<dbReference type="InterPro" id="IPR036390">
    <property type="entry name" value="WH_DNA-bd_sf"/>
</dbReference>
<proteinExistence type="predicted"/>
<dbReference type="RefSeq" id="WP_376737684.1">
    <property type="nucleotide sequence ID" value="NZ_JAYMRS010000008.1"/>
</dbReference>
<evidence type="ECO:0000313" key="3">
    <source>
        <dbReference type="Proteomes" id="UP001585053"/>
    </source>
</evidence>
<gene>
    <name evidence="2" type="ORF">VSQ78_20350</name>
</gene>
<keyword evidence="3" id="KW-1185">Reference proteome</keyword>
<dbReference type="Proteomes" id="UP001585053">
    <property type="component" value="Unassembled WGS sequence"/>
</dbReference>
<sequence>MSAIRLLVLGAIRSRGRAHGYQVRSDLESWGAHEWSTTKPGSIYHALNRMKHEGLLAAEEAAVSGGPPRTEFTLTGDGEREYLSLLRDALAAEHDARVDVVSAGLGCMTDLPRPEVLTLLRRRLESLEGWRSSVLEHHDPEAPVDEEIGAVGEVLGFWVHSAESAAGWTRSLIERIERGAHVFAGEEGWRPSGVPSREVPGE</sequence>
<dbReference type="PANTHER" id="PTHR33169:SF14">
    <property type="entry name" value="TRANSCRIPTIONAL REGULATOR RV3488"/>
    <property type="match status" value="1"/>
</dbReference>
<dbReference type="InterPro" id="IPR052509">
    <property type="entry name" value="Metal_resp_DNA-bind_regulator"/>
</dbReference>
<comment type="caution">
    <text evidence="2">The sequence shown here is derived from an EMBL/GenBank/DDBJ whole genome shotgun (WGS) entry which is preliminary data.</text>
</comment>
<protein>
    <submittedName>
        <fullName evidence="2">PadR family transcriptional regulator</fullName>
    </submittedName>
</protein>
<reference evidence="2 3" key="1">
    <citation type="submission" date="2024-01" db="EMBL/GenBank/DDBJ databases">
        <title>Genome mining of biosynthetic gene clusters to explore secondary metabolites of Streptomyces sp.</title>
        <authorList>
            <person name="Baig A."/>
            <person name="Ajitkumar Shintre N."/>
            <person name="Kumar H."/>
            <person name="Anbarasu A."/>
            <person name="Ramaiah S."/>
        </authorList>
    </citation>
    <scope>NUCLEOTIDE SEQUENCE [LARGE SCALE GENOMIC DNA]</scope>
    <source>
        <strain evidence="2 3">A01</strain>
    </source>
</reference>
<dbReference type="Gene3D" id="1.10.10.10">
    <property type="entry name" value="Winged helix-like DNA-binding domain superfamily/Winged helix DNA-binding domain"/>
    <property type="match status" value="1"/>
</dbReference>
<dbReference type="InterPro" id="IPR005149">
    <property type="entry name" value="Tscrpt_reg_PadR_N"/>
</dbReference>
<evidence type="ECO:0000313" key="2">
    <source>
        <dbReference type="EMBL" id="MFB8770060.1"/>
    </source>
</evidence>
<dbReference type="Pfam" id="PF03551">
    <property type="entry name" value="PadR"/>
    <property type="match status" value="1"/>
</dbReference>
<dbReference type="InterPro" id="IPR036388">
    <property type="entry name" value="WH-like_DNA-bd_sf"/>
</dbReference>
<dbReference type="SUPFAM" id="SSF46785">
    <property type="entry name" value="Winged helix' DNA-binding domain"/>
    <property type="match status" value="1"/>
</dbReference>
<evidence type="ECO:0000259" key="1">
    <source>
        <dbReference type="Pfam" id="PF03551"/>
    </source>
</evidence>
<feature type="domain" description="Transcription regulator PadR N-terminal" evidence="1">
    <location>
        <begin position="8"/>
        <end position="82"/>
    </location>
</feature>
<accession>A0ABV5DZQ1</accession>
<organism evidence="2 3">
    <name type="scientific">Nocardiopsis alba</name>
    <dbReference type="NCBI Taxonomy" id="53437"/>
    <lineage>
        <taxon>Bacteria</taxon>
        <taxon>Bacillati</taxon>
        <taxon>Actinomycetota</taxon>
        <taxon>Actinomycetes</taxon>
        <taxon>Streptosporangiales</taxon>
        <taxon>Nocardiopsidaceae</taxon>
        <taxon>Nocardiopsis</taxon>
    </lineage>
</organism>